<evidence type="ECO:0000259" key="4">
    <source>
        <dbReference type="PROSITE" id="PS50102"/>
    </source>
</evidence>
<protein>
    <recommendedName>
        <fullName evidence="4">RRM domain-containing protein</fullName>
    </recommendedName>
</protein>
<accession>A0A165C3M4</accession>
<dbReference type="PROSITE" id="PS50102">
    <property type="entry name" value="RRM"/>
    <property type="match status" value="2"/>
</dbReference>
<dbReference type="InterPro" id="IPR050502">
    <property type="entry name" value="Euk_RNA-bind_prot"/>
</dbReference>
<evidence type="ECO:0000313" key="5">
    <source>
        <dbReference type="EMBL" id="KZT02147.1"/>
    </source>
</evidence>
<dbReference type="EMBL" id="KV427655">
    <property type="protein sequence ID" value="KZT02147.1"/>
    <property type="molecule type" value="Genomic_DNA"/>
</dbReference>
<keyword evidence="6" id="KW-1185">Reference proteome</keyword>
<dbReference type="SMART" id="SM00360">
    <property type="entry name" value="RRM"/>
    <property type="match status" value="2"/>
</dbReference>
<dbReference type="RefSeq" id="XP_040759887.1">
    <property type="nucleotide sequence ID" value="XM_040913201.1"/>
</dbReference>
<feature type="domain" description="RRM" evidence="4">
    <location>
        <begin position="193"/>
        <end position="274"/>
    </location>
</feature>
<evidence type="ECO:0000313" key="6">
    <source>
        <dbReference type="Proteomes" id="UP000076871"/>
    </source>
</evidence>
<organism evidence="5 6">
    <name type="scientific">Laetiporus sulphureus 93-53</name>
    <dbReference type="NCBI Taxonomy" id="1314785"/>
    <lineage>
        <taxon>Eukaryota</taxon>
        <taxon>Fungi</taxon>
        <taxon>Dikarya</taxon>
        <taxon>Basidiomycota</taxon>
        <taxon>Agaricomycotina</taxon>
        <taxon>Agaricomycetes</taxon>
        <taxon>Polyporales</taxon>
        <taxon>Laetiporus</taxon>
    </lineage>
</organism>
<feature type="region of interest" description="Disordered" evidence="3">
    <location>
        <begin position="125"/>
        <end position="186"/>
    </location>
</feature>
<dbReference type="PANTHER" id="PTHR48025:SF1">
    <property type="entry name" value="RRM DOMAIN-CONTAINING PROTEIN"/>
    <property type="match status" value="1"/>
</dbReference>
<dbReference type="Gene3D" id="3.30.70.330">
    <property type="match status" value="2"/>
</dbReference>
<feature type="domain" description="RRM" evidence="4">
    <location>
        <begin position="43"/>
        <end position="120"/>
    </location>
</feature>
<dbReference type="GeneID" id="63830229"/>
<feature type="compositionally biased region" description="Basic residues" evidence="3">
    <location>
        <begin position="136"/>
        <end position="146"/>
    </location>
</feature>
<keyword evidence="1 2" id="KW-0694">RNA-binding</keyword>
<sequence length="588" mass="64527">MIDPSAISCTVSGLGTQEDIVERMANFSVEPFQVCRTISYHPPQVYVGNLAHTVTDERLKAFFSPMQSDVLYARIIMQRTSSAGYGFVWMTTAEAVEKAALLFNGKELDGRQIIIEASKSRKHKGSIHVEDTANVKQRKYDHRKSNACKYSSSKDGEHPAEGTVYEPVAKKPRPGPPPFIGRGENITKRPSKTTLFVKNLCFSIDDEGLGRIFTRTGILVNYARIMRKGWGKPRKSKGCGFVDVGNEENQQKAIELLQNKMVQGRTITVEIAFQSQFKKSHEFFSHVPDAEETTYKDAVVDMTPGATAHENAVVDAIENAKEITHENAVVDVTENAKETTHKDAVIDMTPGATAHENAIVDAIEKAKEITDENAVVDITENVKETTHKDAVIDTTSGATAHENAIVDVIENTKETMHKDAVVDTTPGATAHENAVVDVTENAKETTHKDAVIDMTPGDTMHENAIVDAIEKAKKITDENAVVDITENVKETTHKDAVVDITENVKETTHKNAVIDTTPGATAHENAIVDVTENAKETTHKDAIVDMTPVDTVHENAIIDAIEKAEEITDENAVVDIIENVKETTHKDA</sequence>
<dbReference type="Pfam" id="PF00076">
    <property type="entry name" value="RRM_1"/>
    <property type="match status" value="2"/>
</dbReference>
<dbReference type="GO" id="GO:0003729">
    <property type="term" value="F:mRNA binding"/>
    <property type="evidence" value="ECO:0007669"/>
    <property type="project" value="TreeGrafter"/>
</dbReference>
<feature type="non-terminal residue" evidence="5">
    <location>
        <position position="588"/>
    </location>
</feature>
<dbReference type="InParanoid" id="A0A165C3M4"/>
<dbReference type="InterPro" id="IPR035979">
    <property type="entry name" value="RBD_domain_sf"/>
</dbReference>
<dbReference type="STRING" id="1314785.A0A165C3M4"/>
<gene>
    <name evidence="5" type="ORF">LAESUDRAFT_763087</name>
</gene>
<dbReference type="AlphaFoldDB" id="A0A165C3M4"/>
<dbReference type="SUPFAM" id="SSF54928">
    <property type="entry name" value="RNA-binding domain, RBD"/>
    <property type="match status" value="1"/>
</dbReference>
<dbReference type="Proteomes" id="UP000076871">
    <property type="component" value="Unassembled WGS sequence"/>
</dbReference>
<dbReference type="PANTHER" id="PTHR48025">
    <property type="entry name" value="OS02G0815200 PROTEIN"/>
    <property type="match status" value="1"/>
</dbReference>
<dbReference type="InterPro" id="IPR012677">
    <property type="entry name" value="Nucleotide-bd_a/b_plait_sf"/>
</dbReference>
<reference evidence="5 6" key="1">
    <citation type="journal article" date="2016" name="Mol. Biol. Evol.">
        <title>Comparative Genomics of Early-Diverging Mushroom-Forming Fungi Provides Insights into the Origins of Lignocellulose Decay Capabilities.</title>
        <authorList>
            <person name="Nagy L.G."/>
            <person name="Riley R."/>
            <person name="Tritt A."/>
            <person name="Adam C."/>
            <person name="Daum C."/>
            <person name="Floudas D."/>
            <person name="Sun H."/>
            <person name="Yadav J.S."/>
            <person name="Pangilinan J."/>
            <person name="Larsson K.H."/>
            <person name="Matsuura K."/>
            <person name="Barry K."/>
            <person name="Labutti K."/>
            <person name="Kuo R."/>
            <person name="Ohm R.A."/>
            <person name="Bhattacharya S.S."/>
            <person name="Shirouzu T."/>
            <person name="Yoshinaga Y."/>
            <person name="Martin F.M."/>
            <person name="Grigoriev I.V."/>
            <person name="Hibbett D.S."/>
        </authorList>
    </citation>
    <scope>NUCLEOTIDE SEQUENCE [LARGE SCALE GENOMIC DNA]</scope>
    <source>
        <strain evidence="5 6">93-53</strain>
    </source>
</reference>
<dbReference type="GO" id="GO:0005634">
    <property type="term" value="C:nucleus"/>
    <property type="evidence" value="ECO:0007669"/>
    <property type="project" value="TreeGrafter"/>
</dbReference>
<evidence type="ECO:0000256" key="2">
    <source>
        <dbReference type="PROSITE-ProRule" id="PRU00176"/>
    </source>
</evidence>
<evidence type="ECO:0000256" key="1">
    <source>
        <dbReference type="ARBA" id="ARBA00022884"/>
    </source>
</evidence>
<dbReference type="OrthoDB" id="439808at2759"/>
<proteinExistence type="predicted"/>
<dbReference type="InterPro" id="IPR000504">
    <property type="entry name" value="RRM_dom"/>
</dbReference>
<evidence type="ECO:0000256" key="3">
    <source>
        <dbReference type="SAM" id="MobiDB-lite"/>
    </source>
</evidence>
<name>A0A165C3M4_9APHY</name>